<keyword evidence="2" id="KW-1185">Reference proteome</keyword>
<protein>
    <submittedName>
        <fullName evidence="1">Uncharacterized protein</fullName>
    </submittedName>
</protein>
<evidence type="ECO:0000313" key="2">
    <source>
        <dbReference type="Proteomes" id="UP000499080"/>
    </source>
</evidence>
<dbReference type="Proteomes" id="UP000499080">
    <property type="component" value="Unassembled WGS sequence"/>
</dbReference>
<comment type="caution">
    <text evidence="1">The sequence shown here is derived from an EMBL/GenBank/DDBJ whole genome shotgun (WGS) entry which is preliminary data.</text>
</comment>
<reference evidence="1 2" key="1">
    <citation type="journal article" date="2019" name="Sci. Rep.">
        <title>Orb-weaving spider Araneus ventricosus genome elucidates the spidroin gene catalogue.</title>
        <authorList>
            <person name="Kono N."/>
            <person name="Nakamura H."/>
            <person name="Ohtoshi R."/>
            <person name="Moran D.A.P."/>
            <person name="Shinohara A."/>
            <person name="Yoshida Y."/>
            <person name="Fujiwara M."/>
            <person name="Mori M."/>
            <person name="Tomita M."/>
            <person name="Arakawa K."/>
        </authorList>
    </citation>
    <scope>NUCLEOTIDE SEQUENCE [LARGE SCALE GENOMIC DNA]</scope>
</reference>
<proteinExistence type="predicted"/>
<evidence type="ECO:0000313" key="1">
    <source>
        <dbReference type="EMBL" id="GBN37529.1"/>
    </source>
</evidence>
<accession>A0A4Y2NFT6</accession>
<sequence length="202" mass="22778">MENGMIKPGYSKKLNVMKTESRRKYCNVWKQESHWSEVKGNWQGLKLRSNGLSSQEFRPRFTLFPVIGTGRIDVARGFVSAYVVSCVVTARASKDQTAPLHPFTRALPRYLPFEQSRRSYGATVRIPPTTVHKYESRATRGLSKPHAVGSRLKRGHPFGCCDFSSTSCPRHCLNNLKVMVAGAWSSVMSCTFHLVIKSFSFT</sequence>
<name>A0A4Y2NFT6_ARAVE</name>
<dbReference type="AlphaFoldDB" id="A0A4Y2NFT6"/>
<dbReference type="EMBL" id="BGPR01009034">
    <property type="protein sequence ID" value="GBN37529.1"/>
    <property type="molecule type" value="Genomic_DNA"/>
</dbReference>
<organism evidence="1 2">
    <name type="scientific">Araneus ventricosus</name>
    <name type="common">Orbweaver spider</name>
    <name type="synonym">Epeira ventricosa</name>
    <dbReference type="NCBI Taxonomy" id="182803"/>
    <lineage>
        <taxon>Eukaryota</taxon>
        <taxon>Metazoa</taxon>
        <taxon>Ecdysozoa</taxon>
        <taxon>Arthropoda</taxon>
        <taxon>Chelicerata</taxon>
        <taxon>Arachnida</taxon>
        <taxon>Araneae</taxon>
        <taxon>Araneomorphae</taxon>
        <taxon>Entelegynae</taxon>
        <taxon>Araneoidea</taxon>
        <taxon>Araneidae</taxon>
        <taxon>Araneus</taxon>
    </lineage>
</organism>
<gene>
    <name evidence="1" type="ORF">AVEN_56825_1</name>
</gene>